<evidence type="ECO:0000256" key="6">
    <source>
        <dbReference type="ARBA" id="ARBA00023134"/>
    </source>
</evidence>
<evidence type="ECO:0000259" key="14">
    <source>
        <dbReference type="PROSITE" id="PS50862"/>
    </source>
</evidence>
<evidence type="ECO:0000256" key="1">
    <source>
        <dbReference type="ARBA" id="ARBA00006270"/>
    </source>
</evidence>
<dbReference type="InterPro" id="IPR002313">
    <property type="entry name" value="Lys-tRNA-ligase_II"/>
</dbReference>
<dbReference type="SUPFAM" id="SSF52540">
    <property type="entry name" value="P-loop containing nucleoside triphosphate hydrolases"/>
    <property type="match status" value="1"/>
</dbReference>
<keyword evidence="8" id="KW-0449">Lipoprotein</keyword>
<dbReference type="InterPro" id="IPR001806">
    <property type="entry name" value="Small_GTPase"/>
</dbReference>
<dbReference type="InterPro" id="IPR005225">
    <property type="entry name" value="Small_GTP-bd"/>
</dbReference>
<evidence type="ECO:0000256" key="2">
    <source>
        <dbReference type="ARBA" id="ARBA00013166"/>
    </source>
</evidence>
<dbReference type="CDD" id="cd01869">
    <property type="entry name" value="Rab1_Ypt1"/>
    <property type="match status" value="1"/>
</dbReference>
<dbReference type="PANTHER" id="PTHR42918:SF9">
    <property type="entry name" value="LYSINE--TRNA LIGASE"/>
    <property type="match status" value="1"/>
</dbReference>
<feature type="compositionally biased region" description="Low complexity" evidence="13">
    <location>
        <begin position="815"/>
        <end position="828"/>
    </location>
</feature>
<feature type="region of interest" description="Disordered" evidence="13">
    <location>
        <begin position="534"/>
        <end position="585"/>
    </location>
</feature>
<dbReference type="InterPro" id="IPR023393">
    <property type="entry name" value="START-like_dom_sf"/>
</dbReference>
<gene>
    <name evidence="15" type="ORF">HID58_053645</name>
</gene>
<dbReference type="Gene3D" id="3.40.50.300">
    <property type="entry name" value="P-loop containing nucleotide triphosphate hydrolases"/>
    <property type="match status" value="1"/>
</dbReference>
<dbReference type="NCBIfam" id="TIGR00499">
    <property type="entry name" value="lysS_bact"/>
    <property type="match status" value="1"/>
</dbReference>
<dbReference type="PANTHER" id="PTHR42918">
    <property type="entry name" value="LYSYL-TRNA SYNTHETASE"/>
    <property type="match status" value="1"/>
</dbReference>
<feature type="compositionally biased region" description="Polar residues" evidence="13">
    <location>
        <begin position="641"/>
        <end position="650"/>
    </location>
</feature>
<feature type="compositionally biased region" description="Polar residues" evidence="13">
    <location>
        <begin position="700"/>
        <end position="710"/>
    </location>
</feature>
<dbReference type="PROSITE" id="PS50862">
    <property type="entry name" value="AA_TRNA_LIGASE_II"/>
    <property type="match status" value="1"/>
</dbReference>
<keyword evidence="3" id="KW-0436">Ligase</keyword>
<dbReference type="InterPro" id="IPR006195">
    <property type="entry name" value="aa-tRNA-synth_II"/>
</dbReference>
<dbReference type="SMART" id="SM00174">
    <property type="entry name" value="RHO"/>
    <property type="match status" value="1"/>
</dbReference>
<evidence type="ECO:0000313" key="16">
    <source>
        <dbReference type="Proteomes" id="UP000824890"/>
    </source>
</evidence>
<feature type="region of interest" description="Disordered" evidence="13">
    <location>
        <begin position="668"/>
        <end position="730"/>
    </location>
</feature>
<evidence type="ECO:0000256" key="3">
    <source>
        <dbReference type="ARBA" id="ARBA00022598"/>
    </source>
</evidence>
<dbReference type="InterPro" id="IPR027417">
    <property type="entry name" value="P-loop_NTPase"/>
</dbReference>
<feature type="compositionally biased region" description="Polar residues" evidence="13">
    <location>
        <begin position="764"/>
        <end position="776"/>
    </location>
</feature>
<dbReference type="NCBIfam" id="NF001756">
    <property type="entry name" value="PRK00484.1"/>
    <property type="match status" value="1"/>
</dbReference>
<evidence type="ECO:0000256" key="7">
    <source>
        <dbReference type="ARBA" id="ARBA00023146"/>
    </source>
</evidence>
<evidence type="ECO:0000256" key="5">
    <source>
        <dbReference type="ARBA" id="ARBA00022840"/>
    </source>
</evidence>
<evidence type="ECO:0000256" key="11">
    <source>
        <dbReference type="ARBA" id="ARBA00048573"/>
    </source>
</evidence>
<dbReference type="Gene3D" id="3.30.530.20">
    <property type="match status" value="1"/>
</dbReference>
<dbReference type="InterPro" id="IPR012340">
    <property type="entry name" value="NA-bd_OB-fold"/>
</dbReference>
<dbReference type="SUPFAM" id="SSF50249">
    <property type="entry name" value="Nucleic acid-binding proteins"/>
    <property type="match status" value="1"/>
</dbReference>
<dbReference type="InterPro" id="IPR044136">
    <property type="entry name" value="Lys-tRNA-ligase_II_N"/>
</dbReference>
<comment type="subcellular location">
    <subcellularLocation>
        <location evidence="10">Endomembrane system</location>
        <topology evidence="10">Lipid-anchor</topology>
    </subcellularLocation>
</comment>
<dbReference type="CDD" id="cd00775">
    <property type="entry name" value="LysRS_core"/>
    <property type="match status" value="1"/>
</dbReference>
<dbReference type="SMART" id="SM00173">
    <property type="entry name" value="RAS"/>
    <property type="match status" value="1"/>
</dbReference>
<dbReference type="PROSITE" id="PS51420">
    <property type="entry name" value="RHO"/>
    <property type="match status" value="1"/>
</dbReference>
<dbReference type="SMART" id="SM00177">
    <property type="entry name" value="ARF"/>
    <property type="match status" value="1"/>
</dbReference>
<dbReference type="Pfam" id="PF00071">
    <property type="entry name" value="Ras"/>
    <property type="match status" value="1"/>
</dbReference>
<dbReference type="Pfam" id="PF00152">
    <property type="entry name" value="tRNA-synt_2"/>
    <property type="match status" value="1"/>
</dbReference>
<dbReference type="Proteomes" id="UP000824890">
    <property type="component" value="Unassembled WGS sequence"/>
</dbReference>
<feature type="compositionally biased region" description="Low complexity" evidence="13">
    <location>
        <begin position="669"/>
        <end position="686"/>
    </location>
</feature>
<feature type="domain" description="Aminoacyl-transfer RNA synthetases class-II family profile" evidence="14">
    <location>
        <begin position="1029"/>
        <end position="1358"/>
    </location>
</feature>
<evidence type="ECO:0000256" key="13">
    <source>
        <dbReference type="SAM" id="MobiDB-lite"/>
    </source>
</evidence>
<dbReference type="SMART" id="SM00175">
    <property type="entry name" value="RAB"/>
    <property type="match status" value="1"/>
</dbReference>
<evidence type="ECO:0000256" key="10">
    <source>
        <dbReference type="ARBA" id="ARBA00037868"/>
    </source>
</evidence>
<evidence type="ECO:0000256" key="8">
    <source>
        <dbReference type="ARBA" id="ARBA00023288"/>
    </source>
</evidence>
<dbReference type="InterPro" id="IPR057289">
    <property type="entry name" value="Rab1/Ypt1"/>
</dbReference>
<dbReference type="Gene3D" id="2.40.50.140">
    <property type="entry name" value="Nucleic acid-binding proteins"/>
    <property type="match status" value="1"/>
</dbReference>
<evidence type="ECO:0000256" key="4">
    <source>
        <dbReference type="ARBA" id="ARBA00022741"/>
    </source>
</evidence>
<reference evidence="15 16" key="1">
    <citation type="submission" date="2021-05" db="EMBL/GenBank/DDBJ databases">
        <title>Genome Assembly of Synthetic Allotetraploid Brassica napus Reveals Homoeologous Exchanges between Subgenomes.</title>
        <authorList>
            <person name="Davis J.T."/>
        </authorList>
    </citation>
    <scope>NUCLEOTIDE SEQUENCE [LARGE SCALE GENOMIC DNA]</scope>
    <source>
        <strain evidence="16">cv. Da-Ae</strain>
        <tissue evidence="15">Seedling</tissue>
    </source>
</reference>
<dbReference type="HAMAP" id="MF_00252">
    <property type="entry name" value="Lys_tRNA_synth_class2"/>
    <property type="match status" value="1"/>
</dbReference>
<feature type="region of interest" description="Disordered" evidence="13">
    <location>
        <begin position="764"/>
        <end position="834"/>
    </location>
</feature>
<dbReference type="EC" id="6.1.1.6" evidence="2 12"/>
<dbReference type="InterPro" id="IPR045864">
    <property type="entry name" value="aa-tRNA-synth_II/BPL/LPL"/>
</dbReference>
<dbReference type="InterPro" id="IPR004364">
    <property type="entry name" value="Aa-tRNA-synt_II"/>
</dbReference>
<evidence type="ECO:0000256" key="12">
    <source>
        <dbReference type="RuleBase" id="RU003748"/>
    </source>
</evidence>
<dbReference type="EMBL" id="JAGKQM010000013">
    <property type="protein sequence ID" value="KAH0891216.1"/>
    <property type="molecule type" value="Genomic_DNA"/>
</dbReference>
<comment type="catalytic activity">
    <reaction evidence="11 12">
        <text>tRNA(Lys) + L-lysine + ATP = L-lysyl-tRNA(Lys) + AMP + diphosphate</text>
        <dbReference type="Rhea" id="RHEA:20792"/>
        <dbReference type="Rhea" id="RHEA-COMP:9696"/>
        <dbReference type="Rhea" id="RHEA-COMP:9697"/>
        <dbReference type="ChEBI" id="CHEBI:30616"/>
        <dbReference type="ChEBI" id="CHEBI:32551"/>
        <dbReference type="ChEBI" id="CHEBI:33019"/>
        <dbReference type="ChEBI" id="CHEBI:78442"/>
        <dbReference type="ChEBI" id="CHEBI:78529"/>
        <dbReference type="ChEBI" id="CHEBI:456215"/>
        <dbReference type="EC" id="6.1.1.6"/>
    </reaction>
</comment>
<dbReference type="InterPro" id="IPR018149">
    <property type="entry name" value="Lys-tRNA-synth_II_C"/>
</dbReference>
<keyword evidence="7" id="KW-0030">Aminoacyl-tRNA synthetase</keyword>
<keyword evidence="16" id="KW-1185">Reference proteome</keyword>
<keyword evidence="4" id="KW-0547">Nucleotide-binding</keyword>
<evidence type="ECO:0000256" key="9">
    <source>
        <dbReference type="ARBA" id="ARBA00030563"/>
    </source>
</evidence>
<keyword evidence="6" id="KW-0342">GTP-binding</keyword>
<feature type="non-terminal residue" evidence="15">
    <location>
        <position position="1"/>
    </location>
</feature>
<sequence length="1408" mass="158879">LNRLYLCVFFCSDYLFKLLLIGDSSVGKSCLLLRFADDAYIDSYISTIGVDFKIRTIEQDGKTIKLQIWDTAGQERFRTITSSYYRGAHGIIIVYDCTEMESFNNVKQWLSEIDRYANDSVCKLLIGNKNDMVESKVVSTETGKALADELGIPFLETSAKDSINVEQAFLTIAGEIKKKMGSQTNANKTSGSGTVQMKGQPIQQNNGGGCCGQYNAGNFDTMSLYVQSMVVCMEKKREICEYRERLDKTLASPALTNEQTLKTLIRNQLNEEECSVDVLDQRVAGLSSILEKLRSVSAKDQDLSNPTKEASCGDWKVKHDHEDCRVMYREGFDGSPFHTLLVEGYMDGPIQDCLCVSWESSLYEKWWPNSVFPAFRILQTGCLQKFRINEQICLVRVKLPWPMTNREAIVQFFLFEYFKDGLVIILLNSISASQVESIGISEEAENAVRIDLVGGVAIQKVSPVRSYLRYIVEFDIKLDLIPPSLINFMSRQLLGNGFKLFKETIGSMVKSEDYAKVLDGPLYTLVRKALYPPTDNTDENVQASERVPFKGNVHEIEEEEEDKSVSSFSEEDENVNGKSRNNDGETLFCLSPEVKQALGTLERVISMVRKSRKDDNTSSSSEEEEASSSSSSSPKQHSESNAAVSSSKVCSQDPKNEVLDEASLAHYHNQNNNNRRSGSSSFAGSSKIDRTTNSEEVTRITISQATTIFSKTEENSDDKPNGLSGGRSSILQRKRRPGCFGIRLIPHLRRLLLLDSCTNNSISMEGSVDQTTQEISKLSMDPAPSSTGDGARSKNALKKELKMKQREEERKQKAKQAPKASSQKSVASADDEDMDPTQYFENRLKYLAAEKAKGENPYPHKFAVSMSIPEYIEKYGGLNNGDHVEDAEVSLAGRIMSKRASSSKLFFYDLHGEDFKVQVMADASKSGLDEAEFSKLHANAKRGDIVGVTGFPGKTKRGELSIFPRSFILLSHCLHMMPRKADSVGAKKPENWVPGEPRNPEAYVLKDQESRYRQRYLDLMLNVEVRQIFKTRANIISYVRRFLDNQRFLEVETPMMNMIAGGAAARPFVTHHNDLDMKLYMRIAPELFLKQLIVGGLERVYEIGKQFRNEGIDLTHNPEFTTCEFYMAFADYNDLMKMTEDMLSGMVKELTGGYKIKYHANGYDKEPIEIDFTPPFRRIEMIGELEKVANLNIPKDLASKEANKYLIDACARFDVKCPPPQTTARLLDKLVGEFLEVTCVNPTFIINHPEIMSPLAKWHRSNSVLTERFELFINKHELCNAYTELNDPVVQRQRFADQLKDRQSGDDEAMALDETFCNALEYGLAPTGGWGLGIDRLAMLFTDSQNIKEVILFPAMRPQDDPASVKVYFFLQLLCKQRTKVDRAQFHLFCRSNCYYGTSCSQITLNRH</sequence>
<feature type="compositionally biased region" description="Basic and acidic residues" evidence="13">
    <location>
        <begin position="687"/>
        <end position="698"/>
    </location>
</feature>
<dbReference type="InterPro" id="IPR004365">
    <property type="entry name" value="NA-bd_OB_tRNA"/>
</dbReference>
<proteinExistence type="inferred from homology"/>
<protein>
    <recommendedName>
        <fullName evidence="2 12">Lysine--tRNA ligase</fullName>
        <ecNumber evidence="2 12">6.1.1.6</ecNumber>
    </recommendedName>
    <alternativeName>
        <fullName evidence="9 12">Lysyl-tRNA synthetase</fullName>
    </alternativeName>
</protein>
<dbReference type="PROSITE" id="PS51419">
    <property type="entry name" value="RAB"/>
    <property type="match status" value="1"/>
</dbReference>
<comment type="similarity">
    <text evidence="1">Belongs to the small GTPase superfamily. Rab family.</text>
</comment>
<dbReference type="Gene3D" id="3.30.930.10">
    <property type="entry name" value="Bira Bifunctional Protein, Domain 2"/>
    <property type="match status" value="1"/>
</dbReference>
<accession>A0ABQ8AGL0</accession>
<dbReference type="NCBIfam" id="TIGR00231">
    <property type="entry name" value="small_GTP"/>
    <property type="match status" value="1"/>
</dbReference>
<dbReference type="Pfam" id="PF01336">
    <property type="entry name" value="tRNA_anti-codon"/>
    <property type="match status" value="1"/>
</dbReference>
<comment type="caution">
    <text evidence="15">The sequence shown here is derived from an EMBL/GenBank/DDBJ whole genome shotgun (WGS) entry which is preliminary data.</text>
</comment>
<dbReference type="CDD" id="cd04322">
    <property type="entry name" value="LysRS_N"/>
    <property type="match status" value="1"/>
</dbReference>
<dbReference type="PROSITE" id="PS51421">
    <property type="entry name" value="RAS"/>
    <property type="match status" value="1"/>
</dbReference>
<organism evidence="15 16">
    <name type="scientific">Brassica napus</name>
    <name type="common">Rape</name>
    <dbReference type="NCBI Taxonomy" id="3708"/>
    <lineage>
        <taxon>Eukaryota</taxon>
        <taxon>Viridiplantae</taxon>
        <taxon>Streptophyta</taxon>
        <taxon>Embryophyta</taxon>
        <taxon>Tracheophyta</taxon>
        <taxon>Spermatophyta</taxon>
        <taxon>Magnoliopsida</taxon>
        <taxon>eudicotyledons</taxon>
        <taxon>Gunneridae</taxon>
        <taxon>Pentapetalae</taxon>
        <taxon>rosids</taxon>
        <taxon>malvids</taxon>
        <taxon>Brassicales</taxon>
        <taxon>Brassicaceae</taxon>
        <taxon>Brassiceae</taxon>
        <taxon>Brassica</taxon>
    </lineage>
</organism>
<feature type="compositionally biased region" description="Basic and acidic residues" evidence="13">
    <location>
        <begin position="797"/>
        <end position="811"/>
    </location>
</feature>
<evidence type="ECO:0000313" key="15">
    <source>
        <dbReference type="EMBL" id="KAH0891216.1"/>
    </source>
</evidence>
<name>A0ABQ8AGL0_BRANA</name>
<feature type="non-terminal residue" evidence="15">
    <location>
        <position position="1408"/>
    </location>
</feature>
<feature type="compositionally biased region" description="Basic and acidic residues" evidence="13">
    <location>
        <begin position="711"/>
        <end position="720"/>
    </location>
</feature>
<dbReference type="PRINTS" id="PR00449">
    <property type="entry name" value="RASTRNSFRMNG"/>
</dbReference>
<keyword evidence="5" id="KW-0067">ATP-binding</keyword>
<feature type="region of interest" description="Disordered" evidence="13">
    <location>
        <begin position="609"/>
        <end position="654"/>
    </location>
</feature>
<dbReference type="SUPFAM" id="SSF55961">
    <property type="entry name" value="Bet v1-like"/>
    <property type="match status" value="1"/>
</dbReference>
<dbReference type="SMART" id="SM00176">
    <property type="entry name" value="RAN"/>
    <property type="match status" value="1"/>
</dbReference>
<dbReference type="SUPFAM" id="SSF55681">
    <property type="entry name" value="Class II aaRS and biotin synthetases"/>
    <property type="match status" value="1"/>
</dbReference>